<dbReference type="AlphaFoldDB" id="A0A1F5P1U6"/>
<accession>A0A1F5P1U6</accession>
<protein>
    <submittedName>
        <fullName evidence="1">Uncharacterized protein</fullName>
    </submittedName>
</protein>
<evidence type="ECO:0000313" key="1">
    <source>
        <dbReference type="EMBL" id="OGE83833.1"/>
    </source>
</evidence>
<proteinExistence type="predicted"/>
<comment type="caution">
    <text evidence="1">The sequence shown here is derived from an EMBL/GenBank/DDBJ whole genome shotgun (WGS) entry which is preliminary data.</text>
</comment>
<organism evidence="1 2">
    <name type="scientific">Candidatus Doudnabacteria bacterium RIFCSPHIGHO2_01_FULL_49_9</name>
    <dbReference type="NCBI Taxonomy" id="1817827"/>
    <lineage>
        <taxon>Bacteria</taxon>
        <taxon>Candidatus Doudnaibacteriota</taxon>
    </lineage>
</organism>
<dbReference type="EMBL" id="MFEN01000035">
    <property type="protein sequence ID" value="OGE83833.1"/>
    <property type="molecule type" value="Genomic_DNA"/>
</dbReference>
<evidence type="ECO:0000313" key="2">
    <source>
        <dbReference type="Proteomes" id="UP000176339"/>
    </source>
</evidence>
<sequence length="87" mass="9723">MFGKEVTMGANHSKSCFLPLTAAERAKAEKRAINLLATTDMTMGLIGKRVGLLQTEISDLNKREKVRIFGNQNNTSWTLGPKWKRSD</sequence>
<reference evidence="1 2" key="1">
    <citation type="journal article" date="2016" name="Nat. Commun.">
        <title>Thousands of microbial genomes shed light on interconnected biogeochemical processes in an aquifer system.</title>
        <authorList>
            <person name="Anantharaman K."/>
            <person name="Brown C.T."/>
            <person name="Hug L.A."/>
            <person name="Sharon I."/>
            <person name="Castelle C.J."/>
            <person name="Probst A.J."/>
            <person name="Thomas B.C."/>
            <person name="Singh A."/>
            <person name="Wilkins M.J."/>
            <person name="Karaoz U."/>
            <person name="Brodie E.L."/>
            <person name="Williams K.H."/>
            <person name="Hubbard S.S."/>
            <person name="Banfield J.F."/>
        </authorList>
    </citation>
    <scope>NUCLEOTIDE SEQUENCE [LARGE SCALE GENOMIC DNA]</scope>
</reference>
<name>A0A1F5P1U6_9BACT</name>
<gene>
    <name evidence="1" type="ORF">A2846_04755</name>
</gene>
<dbReference type="Proteomes" id="UP000176339">
    <property type="component" value="Unassembled WGS sequence"/>
</dbReference>